<evidence type="ECO:0000313" key="6">
    <source>
        <dbReference type="EMBL" id="MFC0557546.1"/>
    </source>
</evidence>
<keyword evidence="3" id="KW-0804">Transcription</keyword>
<dbReference type="Gene3D" id="1.10.10.10">
    <property type="entry name" value="Winged helix-like DNA-binding domain superfamily/Winged helix DNA-binding domain"/>
    <property type="match status" value="1"/>
</dbReference>
<reference evidence="6 7" key="1">
    <citation type="submission" date="2024-09" db="EMBL/GenBank/DDBJ databases">
        <authorList>
            <person name="Sun Q."/>
            <person name="Mori K."/>
        </authorList>
    </citation>
    <scope>NUCLEOTIDE SEQUENCE [LARGE SCALE GENOMIC DNA]</scope>
    <source>
        <strain evidence="6 7">NCAIM B.02301</strain>
    </source>
</reference>
<proteinExistence type="predicted"/>
<dbReference type="Pfam" id="PF01380">
    <property type="entry name" value="SIS"/>
    <property type="match status" value="1"/>
</dbReference>
<dbReference type="SUPFAM" id="SSF53697">
    <property type="entry name" value="SIS domain"/>
    <property type="match status" value="1"/>
</dbReference>
<feature type="domain" description="SIS" evidence="5">
    <location>
        <begin position="124"/>
        <end position="264"/>
    </location>
</feature>
<dbReference type="SUPFAM" id="SSF46689">
    <property type="entry name" value="Homeodomain-like"/>
    <property type="match status" value="1"/>
</dbReference>
<evidence type="ECO:0000256" key="3">
    <source>
        <dbReference type="ARBA" id="ARBA00023163"/>
    </source>
</evidence>
<dbReference type="InterPro" id="IPR009057">
    <property type="entry name" value="Homeodomain-like_sf"/>
</dbReference>
<dbReference type="Gene3D" id="3.40.50.10490">
    <property type="entry name" value="Glucose-6-phosphate isomerase like protein, domain 1"/>
    <property type="match status" value="1"/>
</dbReference>
<accession>A0ABV6NA13</accession>
<feature type="domain" description="HTH rpiR-type" evidence="4">
    <location>
        <begin position="6"/>
        <end position="82"/>
    </location>
</feature>
<evidence type="ECO:0000259" key="4">
    <source>
        <dbReference type="PROSITE" id="PS51071"/>
    </source>
</evidence>
<dbReference type="InterPro" id="IPR000281">
    <property type="entry name" value="HTH_RpiR"/>
</dbReference>
<name>A0ABV6NA13_9BACI</name>
<evidence type="ECO:0000256" key="1">
    <source>
        <dbReference type="ARBA" id="ARBA00023015"/>
    </source>
</evidence>
<dbReference type="PROSITE" id="PS51071">
    <property type="entry name" value="HTH_RPIR"/>
    <property type="match status" value="1"/>
</dbReference>
<gene>
    <name evidence="6" type="ORF">ACFFH4_00575</name>
</gene>
<dbReference type="Proteomes" id="UP001589833">
    <property type="component" value="Unassembled WGS sequence"/>
</dbReference>
<protein>
    <submittedName>
        <fullName evidence="6">MurR/RpiR family transcriptional regulator</fullName>
    </submittedName>
</protein>
<organism evidence="6 7">
    <name type="scientific">Halalkalibacter alkalisediminis</name>
    <dbReference type="NCBI Taxonomy" id="935616"/>
    <lineage>
        <taxon>Bacteria</taxon>
        <taxon>Bacillati</taxon>
        <taxon>Bacillota</taxon>
        <taxon>Bacilli</taxon>
        <taxon>Bacillales</taxon>
        <taxon>Bacillaceae</taxon>
        <taxon>Halalkalibacter</taxon>
    </lineage>
</organism>
<dbReference type="PANTHER" id="PTHR30514:SF1">
    <property type="entry name" value="HTH-TYPE TRANSCRIPTIONAL REGULATOR HEXR-RELATED"/>
    <property type="match status" value="1"/>
</dbReference>
<dbReference type="InterPro" id="IPR036388">
    <property type="entry name" value="WH-like_DNA-bd_sf"/>
</dbReference>
<dbReference type="InterPro" id="IPR001347">
    <property type="entry name" value="SIS_dom"/>
</dbReference>
<dbReference type="InterPro" id="IPR046348">
    <property type="entry name" value="SIS_dom_sf"/>
</dbReference>
<comment type="caution">
    <text evidence="6">The sequence shown here is derived from an EMBL/GenBank/DDBJ whole genome shotgun (WGS) entry which is preliminary data.</text>
</comment>
<dbReference type="Pfam" id="PF01418">
    <property type="entry name" value="HTH_6"/>
    <property type="match status" value="1"/>
</dbReference>
<dbReference type="InterPro" id="IPR047640">
    <property type="entry name" value="RpiR-like"/>
</dbReference>
<dbReference type="EMBL" id="JBHLTR010000002">
    <property type="protein sequence ID" value="MFC0557546.1"/>
    <property type="molecule type" value="Genomic_DNA"/>
</dbReference>
<keyword evidence="7" id="KW-1185">Reference proteome</keyword>
<dbReference type="PROSITE" id="PS51464">
    <property type="entry name" value="SIS"/>
    <property type="match status" value="1"/>
</dbReference>
<dbReference type="PANTHER" id="PTHR30514">
    <property type="entry name" value="GLUCOKINASE"/>
    <property type="match status" value="1"/>
</dbReference>
<evidence type="ECO:0000256" key="2">
    <source>
        <dbReference type="ARBA" id="ARBA00023125"/>
    </source>
</evidence>
<keyword evidence="2" id="KW-0238">DNA-binding</keyword>
<evidence type="ECO:0000259" key="5">
    <source>
        <dbReference type="PROSITE" id="PS51464"/>
    </source>
</evidence>
<evidence type="ECO:0000313" key="7">
    <source>
        <dbReference type="Proteomes" id="UP001589833"/>
    </source>
</evidence>
<dbReference type="CDD" id="cd05013">
    <property type="entry name" value="SIS_RpiR"/>
    <property type="match status" value="1"/>
</dbReference>
<keyword evidence="1" id="KW-0805">Transcription regulation</keyword>
<sequence length="265" mass="29148">MQQPDHSCFLQIQTLYSTFSDKEKKVADYILNHSSKMIHETINQVANELGLAEATIFRFCKRIGYKGFRALKISLASIGIKPIEADDTLNEQEETSVANRILKANIRALDSTMQALDSQMLNQAIDAISHARRVEFYGNGASGLVAVDAHYQFLKTGIATAAYQDFHFQTSSLSQLKKTDVVILISQSGGDPHILHLLKLAKAQGVTTIGITALAQSPLSKGVDMALFTVTTETPYHSAILSSRIAQLSIIDILYEHVSLLLLKN</sequence>
<dbReference type="RefSeq" id="WP_273845122.1">
    <property type="nucleotide sequence ID" value="NZ_JAQQWT010000012.1"/>
</dbReference>
<dbReference type="InterPro" id="IPR035472">
    <property type="entry name" value="RpiR-like_SIS"/>
</dbReference>